<protein>
    <submittedName>
        <fullName evidence="2">Uncharacterized protein</fullName>
    </submittedName>
</protein>
<dbReference type="RefSeq" id="WP_248910879.1">
    <property type="nucleotide sequence ID" value="NZ_CP109981.1"/>
</dbReference>
<proteinExistence type="predicted"/>
<accession>A0ABD5YU55</accession>
<evidence type="ECO:0000313" key="2">
    <source>
        <dbReference type="EMBL" id="MFC7192628.1"/>
    </source>
</evidence>
<dbReference type="EMBL" id="JBHTAX010000005">
    <property type="protein sequence ID" value="MFC7192628.1"/>
    <property type="molecule type" value="Genomic_DNA"/>
</dbReference>
<organism evidence="2 3">
    <name type="scientific">Halocatena marina</name>
    <dbReference type="NCBI Taxonomy" id="2934937"/>
    <lineage>
        <taxon>Archaea</taxon>
        <taxon>Methanobacteriati</taxon>
        <taxon>Methanobacteriota</taxon>
        <taxon>Stenosarchaea group</taxon>
        <taxon>Halobacteria</taxon>
        <taxon>Halobacteriales</taxon>
        <taxon>Natronomonadaceae</taxon>
        <taxon>Halocatena</taxon>
    </lineage>
</organism>
<evidence type="ECO:0000313" key="3">
    <source>
        <dbReference type="Proteomes" id="UP001596417"/>
    </source>
</evidence>
<reference evidence="2 3" key="1">
    <citation type="journal article" date="2019" name="Int. J. Syst. Evol. Microbiol.">
        <title>The Global Catalogue of Microorganisms (GCM) 10K type strain sequencing project: providing services to taxonomists for standard genome sequencing and annotation.</title>
        <authorList>
            <consortium name="The Broad Institute Genomics Platform"/>
            <consortium name="The Broad Institute Genome Sequencing Center for Infectious Disease"/>
            <person name="Wu L."/>
            <person name="Ma J."/>
        </authorList>
    </citation>
    <scope>NUCLEOTIDE SEQUENCE [LARGE SCALE GENOMIC DNA]</scope>
    <source>
        <strain evidence="2 3">RDMS1</strain>
    </source>
</reference>
<feature type="region of interest" description="Disordered" evidence="1">
    <location>
        <begin position="1"/>
        <end position="64"/>
    </location>
</feature>
<feature type="compositionally biased region" description="Polar residues" evidence="1">
    <location>
        <begin position="54"/>
        <end position="64"/>
    </location>
</feature>
<feature type="compositionally biased region" description="Acidic residues" evidence="1">
    <location>
        <begin position="25"/>
        <end position="36"/>
    </location>
</feature>
<name>A0ABD5YU55_9EURY</name>
<evidence type="ECO:0000256" key="1">
    <source>
        <dbReference type="SAM" id="MobiDB-lite"/>
    </source>
</evidence>
<comment type="caution">
    <text evidence="2">The sequence shown here is derived from an EMBL/GenBank/DDBJ whole genome shotgun (WGS) entry which is preliminary data.</text>
</comment>
<dbReference type="Proteomes" id="UP001596417">
    <property type="component" value="Unassembled WGS sequence"/>
</dbReference>
<keyword evidence="3" id="KW-1185">Reference proteome</keyword>
<sequence length="64" mass="7369">MNNHQEMTLINGRSYENSYRKNEIADGEDDSDFAEQDDQRHHDHGDEADEPDHLTTSIIGRTPV</sequence>
<dbReference type="AlphaFoldDB" id="A0ABD5YU55"/>
<dbReference type="GeneID" id="76202322"/>
<gene>
    <name evidence="2" type="ORF">ACFQL7_24340</name>
</gene>